<feature type="transmembrane region" description="Helical" evidence="3">
    <location>
        <begin position="414"/>
        <end position="434"/>
    </location>
</feature>
<gene>
    <name evidence="5" type="ORF">NEQG_02471</name>
</gene>
<sequence length="652" mass="71913">MHKLIRTAIRATLVIIAARVVSGEAVNTNKYNLLATSDWMKIPSNVVFAVEKTQVLPSIIKVSEKEVEETLNCNKTNTEQLGLEAPGKSDLKYGKNVKALKERIMNLFKKEEVNDVETEEKEILEEEKSIEELLGEEKLSKAVSYIDVLSEVEGEAAEELSKVKAIIEEKKASEYVTELKKKASEEAADVKRSQSNNSASNASGAKKAGEAVENVEEPVVAVEAEDSDKRCIAWNEVLEDGTPVIKLVTKKEYERLIKEYTCKSKEERVVISFIYRCILSIRKLIESSIVFVIAHGLYKYISNELIKYKLAYTELTKLSIPVVGLCLPVLASVGLLVKGHKREKGIVLSILAVLSVYQIKYVDTTGSIMNKLVLNWPTFLATGSILFTFAMEYAYRSMHNEAFPVQRRKTTARIATTTVLVCTVLLSLLSHVMPYNKSTRNAITSVFLIIDPRIITHIIQACIIAMSFAVSVMILNMRSAGTIGKTSRSRLLVRIGQMITAILLAVALLLTSTMSLPAITPTLAGLGLVFNGFSILFGVGLKALPADSILRKHGRIVSTLLLIVSVKILLSLAIYIAIVHFGYEGEFLMAVSNFNKYLSRISGAIKKSYLGAVFSYIMVQKDKLVTIVCSAAKSVSAMVKANCSKATNYLRA</sequence>
<evidence type="ECO:0000313" key="6">
    <source>
        <dbReference type="Proteomes" id="UP000002872"/>
    </source>
</evidence>
<accession>I3EDQ1</accession>
<feature type="coiled-coil region" evidence="1">
    <location>
        <begin position="109"/>
        <end position="136"/>
    </location>
</feature>
<dbReference type="EMBL" id="GL870883">
    <property type="protein sequence ID" value="EIJ87348.1"/>
    <property type="molecule type" value="Genomic_DNA"/>
</dbReference>
<feature type="transmembrane region" description="Helical" evidence="3">
    <location>
        <begin position="491"/>
        <end position="511"/>
    </location>
</feature>
<dbReference type="HOGENOM" id="CLU_420386_0_0_1"/>
<keyword evidence="1" id="KW-0175">Coiled coil</keyword>
<feature type="transmembrane region" description="Helical" evidence="3">
    <location>
        <begin position="523"/>
        <end position="544"/>
    </location>
</feature>
<evidence type="ECO:0000256" key="4">
    <source>
        <dbReference type="SAM" id="SignalP"/>
    </source>
</evidence>
<feature type="transmembrane region" description="Helical" evidence="3">
    <location>
        <begin position="556"/>
        <end position="583"/>
    </location>
</feature>
<keyword evidence="3" id="KW-0812">Transmembrane</keyword>
<dbReference type="OMA" id="ARILMHI"/>
<dbReference type="InParanoid" id="I3EDQ1"/>
<proteinExistence type="predicted"/>
<feature type="transmembrane region" description="Helical" evidence="3">
    <location>
        <begin position="318"/>
        <end position="337"/>
    </location>
</feature>
<evidence type="ECO:0000256" key="2">
    <source>
        <dbReference type="SAM" id="MobiDB-lite"/>
    </source>
</evidence>
<organism evidence="5 6">
    <name type="scientific">Nematocida parisii (strain ERTm3)</name>
    <name type="common">Nematode killer fungus</name>
    <dbReference type="NCBI Taxonomy" id="935791"/>
    <lineage>
        <taxon>Eukaryota</taxon>
        <taxon>Fungi</taxon>
        <taxon>Fungi incertae sedis</taxon>
        <taxon>Microsporidia</taxon>
        <taxon>Nematocida</taxon>
    </lineage>
</organism>
<dbReference type="OrthoDB" id="2192063at2759"/>
<dbReference type="STRING" id="935791.I3EDQ1"/>
<dbReference type="AlphaFoldDB" id="I3EDQ1"/>
<evidence type="ECO:0000256" key="1">
    <source>
        <dbReference type="SAM" id="Coils"/>
    </source>
</evidence>
<protein>
    <submittedName>
        <fullName evidence="5">Uncharacterized protein</fullName>
    </submittedName>
</protein>
<keyword evidence="3" id="KW-0472">Membrane</keyword>
<dbReference type="Proteomes" id="UP000002872">
    <property type="component" value="Unassembled WGS sequence"/>
</dbReference>
<keyword evidence="6" id="KW-1185">Reference proteome</keyword>
<keyword evidence="3" id="KW-1133">Transmembrane helix</keyword>
<feature type="compositionally biased region" description="Low complexity" evidence="2">
    <location>
        <begin position="195"/>
        <end position="206"/>
    </location>
</feature>
<reference evidence="5" key="1">
    <citation type="submission" date="2011-01" db="EMBL/GenBank/DDBJ databases">
        <title>The Genome Sequence of Nematocida parisii strain ERTm3.</title>
        <authorList>
            <consortium name="The Broad Institute Genome Sequencing Platform"/>
            <consortium name="The Broad Institute Genome Sequencing Center for Infectious Disease"/>
            <person name="Cuomo C."/>
            <person name="Troemel E."/>
            <person name="Young S.K."/>
            <person name="Zeng Q."/>
            <person name="Gargeya S."/>
            <person name="Fitzgerald M."/>
            <person name="Haas B."/>
            <person name="Abouelleil A."/>
            <person name="Alvarado L."/>
            <person name="Arachchi H.M."/>
            <person name="Berlin A."/>
            <person name="Chapman S.B."/>
            <person name="Gearin G."/>
            <person name="Goldberg J."/>
            <person name="Griggs A."/>
            <person name="Gujja S."/>
            <person name="Hansen M."/>
            <person name="Heiman D."/>
            <person name="Howarth C."/>
            <person name="Larimer J."/>
            <person name="Lui A."/>
            <person name="MacDonald P.J.P."/>
            <person name="McCowen C."/>
            <person name="Montmayeur A."/>
            <person name="Murphy C."/>
            <person name="Neiman D."/>
            <person name="Pearson M."/>
            <person name="Priest M."/>
            <person name="Roberts A."/>
            <person name="Saif S."/>
            <person name="Shea T."/>
            <person name="Sisk P."/>
            <person name="Stolte C."/>
            <person name="Sykes S."/>
            <person name="Wortman J."/>
            <person name="Nusbaum C."/>
            <person name="Birren B."/>
        </authorList>
    </citation>
    <scope>NUCLEOTIDE SEQUENCE</scope>
    <source>
        <strain evidence="5">ERTm3</strain>
    </source>
</reference>
<feature type="chain" id="PRO_5003670871" evidence="4">
    <location>
        <begin position="24"/>
        <end position="652"/>
    </location>
</feature>
<feature type="region of interest" description="Disordered" evidence="2">
    <location>
        <begin position="186"/>
        <end position="211"/>
    </location>
</feature>
<name>I3EDQ1_NEMP3</name>
<evidence type="ECO:0000256" key="3">
    <source>
        <dbReference type="SAM" id="Phobius"/>
    </source>
</evidence>
<feature type="transmembrane region" description="Helical" evidence="3">
    <location>
        <begin position="374"/>
        <end position="394"/>
    </location>
</feature>
<keyword evidence="4" id="KW-0732">Signal</keyword>
<evidence type="ECO:0000313" key="5">
    <source>
        <dbReference type="EMBL" id="EIJ87348.1"/>
    </source>
</evidence>
<feature type="signal peptide" evidence="4">
    <location>
        <begin position="1"/>
        <end position="23"/>
    </location>
</feature>
<feature type="transmembrane region" description="Helical" evidence="3">
    <location>
        <begin position="454"/>
        <end position="475"/>
    </location>
</feature>
<dbReference type="VEuPathDB" id="MicrosporidiaDB:NEQG_02471"/>
<feature type="transmembrane region" description="Helical" evidence="3">
    <location>
        <begin position="344"/>
        <end position="362"/>
    </location>
</feature>